<dbReference type="OrthoDB" id="9792500at2"/>
<proteinExistence type="predicted"/>
<dbReference type="AlphaFoldDB" id="Q1YF75"/>
<dbReference type="InterPro" id="IPR006016">
    <property type="entry name" value="UspA"/>
</dbReference>
<dbReference type="HOGENOM" id="CLU_049301_12_2_5"/>
<reference evidence="2 3" key="1">
    <citation type="journal article" date="2008" name="Appl. Environ. Microbiol.">
        <title>Genomic insights into Mn(II) oxidation by the marine alphaproteobacterium Aurantimonas sp. strain SI85-9A1.</title>
        <authorList>
            <person name="Dick G.J."/>
            <person name="Podell S."/>
            <person name="Johnson H.A."/>
            <person name="Rivera-Espinoza Y."/>
            <person name="Bernier-Latmani R."/>
            <person name="McCarthy J.K."/>
            <person name="Torpey J.W."/>
            <person name="Clement B.G."/>
            <person name="Gaasterland T."/>
            <person name="Tebo B.M."/>
        </authorList>
    </citation>
    <scope>NUCLEOTIDE SEQUENCE [LARGE SCALE GENOMIC DNA]</scope>
    <source>
        <strain evidence="2 3">SI85-9A1</strain>
    </source>
</reference>
<accession>Q1YF75</accession>
<organism evidence="2 3">
    <name type="scientific">Aurantimonas manganoxydans (strain ATCC BAA-1229 / DSM 21871 / SI85-9A1)</name>
    <dbReference type="NCBI Taxonomy" id="287752"/>
    <lineage>
        <taxon>Bacteria</taxon>
        <taxon>Pseudomonadati</taxon>
        <taxon>Pseudomonadota</taxon>
        <taxon>Alphaproteobacteria</taxon>
        <taxon>Hyphomicrobiales</taxon>
        <taxon>Aurantimonadaceae</taxon>
        <taxon>Aurantimonas</taxon>
    </lineage>
</organism>
<dbReference type="Proteomes" id="UP000000321">
    <property type="component" value="Unassembled WGS sequence"/>
</dbReference>
<dbReference type="CDD" id="cd00293">
    <property type="entry name" value="USP-like"/>
    <property type="match status" value="1"/>
</dbReference>
<dbReference type="RefSeq" id="WP_009211119.1">
    <property type="nucleotide sequence ID" value="NZ_BBWP01000006.1"/>
</dbReference>
<evidence type="ECO:0000259" key="1">
    <source>
        <dbReference type="Pfam" id="PF00582"/>
    </source>
</evidence>
<dbReference type="EMBL" id="AAPJ01000006">
    <property type="protein sequence ID" value="EAS49098.1"/>
    <property type="molecule type" value="Genomic_DNA"/>
</dbReference>
<keyword evidence="3" id="KW-1185">Reference proteome</keyword>
<dbReference type="SUPFAM" id="SSF52402">
    <property type="entry name" value="Adenine nucleotide alpha hydrolases-like"/>
    <property type="match status" value="1"/>
</dbReference>
<gene>
    <name evidence="2" type="ORF">SI859A1_03306</name>
</gene>
<comment type="caution">
    <text evidence="2">The sequence shown here is derived from an EMBL/GenBank/DDBJ whole genome shotgun (WGS) entry which is preliminary data.</text>
</comment>
<name>Q1YF75_AURMS</name>
<evidence type="ECO:0000313" key="2">
    <source>
        <dbReference type="EMBL" id="EAS49098.1"/>
    </source>
</evidence>
<dbReference type="Pfam" id="PF00582">
    <property type="entry name" value="Usp"/>
    <property type="match status" value="1"/>
</dbReference>
<protein>
    <recommendedName>
        <fullName evidence="1">UspA domain-containing protein</fullName>
    </recommendedName>
</protein>
<evidence type="ECO:0000313" key="3">
    <source>
        <dbReference type="Proteomes" id="UP000000321"/>
    </source>
</evidence>
<dbReference type="InterPro" id="IPR014729">
    <property type="entry name" value="Rossmann-like_a/b/a_fold"/>
</dbReference>
<feature type="domain" description="UspA" evidence="1">
    <location>
        <begin position="1"/>
        <end position="137"/>
    </location>
</feature>
<dbReference type="BioCyc" id="AURANTIMONAS:SI859A1_03306-MONOMER"/>
<dbReference type="Gene3D" id="3.40.50.620">
    <property type="entry name" value="HUPs"/>
    <property type="match status" value="1"/>
</dbReference>
<sequence length="137" mass="14556">MYARIMIPVDLTHADKLDKALKTAAGLASLYNIPVHYVGVTSNAPSGVAHTPEEYAGKLEAFAAGQARDHGVEQTSKAYVRHDPSVELGRTLLDAIDECGADLVVMASRVPGLPDHLFTSHAGHLATHTSASVFVVR</sequence>